<dbReference type="GO" id="GO:0030001">
    <property type="term" value="P:metal ion transport"/>
    <property type="evidence" value="ECO:0007669"/>
    <property type="project" value="UniProtKB-ARBA"/>
</dbReference>
<keyword evidence="5 8" id="KW-1133">Transmembrane helix</keyword>
<accession>S7VBW8</accession>
<feature type="transmembrane region" description="Helical" evidence="8">
    <location>
        <begin position="387"/>
        <end position="406"/>
    </location>
</feature>
<gene>
    <name evidence="9" type="ORF">dsmv_1139</name>
</gene>
<comment type="subcellular location">
    <subcellularLocation>
        <location evidence="1">Cell membrane</location>
        <topology evidence="1">Multi-pass membrane protein</topology>
    </subcellularLocation>
</comment>
<keyword evidence="7 8" id="KW-0472">Membrane</keyword>
<reference evidence="9 10" key="1">
    <citation type="journal article" date="2013" name="Genome Announc.">
        <title>Draft genome sequences for three mercury-methylating, sulfate-reducing bacteria.</title>
        <authorList>
            <person name="Brown S.D."/>
            <person name="Hurt R.A.Jr."/>
            <person name="Gilmour C.C."/>
            <person name="Elias D.A."/>
        </authorList>
    </citation>
    <scope>NUCLEOTIDE SEQUENCE [LARGE SCALE GENOMIC DNA]</scope>
    <source>
        <strain evidence="9 10">DSM 2059</strain>
    </source>
</reference>
<dbReference type="InterPro" id="IPR003445">
    <property type="entry name" value="Cat_transpt"/>
</dbReference>
<comment type="caution">
    <text evidence="9">The sequence shown here is derived from an EMBL/GenBank/DDBJ whole genome shotgun (WGS) entry which is preliminary data.</text>
</comment>
<feature type="transmembrane region" description="Helical" evidence="8">
    <location>
        <begin position="418"/>
        <end position="438"/>
    </location>
</feature>
<dbReference type="GO" id="GO:0005886">
    <property type="term" value="C:plasma membrane"/>
    <property type="evidence" value="ECO:0007669"/>
    <property type="project" value="UniProtKB-SubCell"/>
</dbReference>
<evidence type="ECO:0000256" key="8">
    <source>
        <dbReference type="SAM" id="Phobius"/>
    </source>
</evidence>
<dbReference type="eggNOG" id="COG0168">
    <property type="taxonomic scope" value="Bacteria"/>
</dbReference>
<keyword evidence="4 8" id="KW-0812">Transmembrane</keyword>
<protein>
    <submittedName>
        <fullName evidence="9">Cation transporter</fullName>
    </submittedName>
</protein>
<feature type="transmembrane region" description="Helical" evidence="8">
    <location>
        <begin position="12"/>
        <end position="35"/>
    </location>
</feature>
<feature type="transmembrane region" description="Helical" evidence="8">
    <location>
        <begin position="348"/>
        <end position="372"/>
    </location>
</feature>
<evidence type="ECO:0000313" key="10">
    <source>
        <dbReference type="Proteomes" id="UP000014977"/>
    </source>
</evidence>
<keyword evidence="2" id="KW-0813">Transport</keyword>
<evidence type="ECO:0000256" key="3">
    <source>
        <dbReference type="ARBA" id="ARBA00022475"/>
    </source>
</evidence>
<feature type="transmembrane region" description="Helical" evidence="8">
    <location>
        <begin position="123"/>
        <end position="147"/>
    </location>
</feature>
<feature type="transmembrane region" description="Helical" evidence="8">
    <location>
        <begin position="294"/>
        <end position="327"/>
    </location>
</feature>
<dbReference type="AlphaFoldDB" id="S7VBW8"/>
<evidence type="ECO:0000256" key="2">
    <source>
        <dbReference type="ARBA" id="ARBA00022448"/>
    </source>
</evidence>
<feature type="transmembrane region" description="Helical" evidence="8">
    <location>
        <begin position="190"/>
        <end position="212"/>
    </location>
</feature>
<dbReference type="Proteomes" id="UP000014977">
    <property type="component" value="Unassembled WGS sequence"/>
</dbReference>
<name>S7VBW8_DESML</name>
<keyword evidence="3" id="KW-1003">Cell membrane</keyword>
<evidence type="ECO:0000256" key="1">
    <source>
        <dbReference type="ARBA" id="ARBA00004651"/>
    </source>
</evidence>
<evidence type="ECO:0000256" key="4">
    <source>
        <dbReference type="ARBA" id="ARBA00022692"/>
    </source>
</evidence>
<feature type="transmembrane region" description="Helical" evidence="8">
    <location>
        <begin position="75"/>
        <end position="99"/>
    </location>
</feature>
<dbReference type="Pfam" id="PF02386">
    <property type="entry name" value="TrkH"/>
    <property type="match status" value="1"/>
</dbReference>
<keyword evidence="10" id="KW-1185">Reference proteome</keyword>
<feature type="transmembrane region" description="Helical" evidence="8">
    <location>
        <begin position="159"/>
        <end position="178"/>
    </location>
</feature>
<dbReference type="PANTHER" id="PTHR32024">
    <property type="entry name" value="TRK SYSTEM POTASSIUM UPTAKE PROTEIN TRKG-RELATED"/>
    <property type="match status" value="1"/>
</dbReference>
<dbReference type="OrthoDB" id="9810952at2"/>
<organism evidence="9 10">
    <name type="scientific">Desulfococcus multivorans DSM 2059</name>
    <dbReference type="NCBI Taxonomy" id="1121405"/>
    <lineage>
        <taxon>Bacteria</taxon>
        <taxon>Pseudomonadati</taxon>
        <taxon>Thermodesulfobacteriota</taxon>
        <taxon>Desulfobacteria</taxon>
        <taxon>Desulfobacterales</taxon>
        <taxon>Desulfococcaceae</taxon>
        <taxon>Desulfococcus</taxon>
    </lineage>
</organism>
<dbReference type="STRING" id="897.B2D07_04130"/>
<evidence type="ECO:0000256" key="6">
    <source>
        <dbReference type="ARBA" id="ARBA00023065"/>
    </source>
</evidence>
<dbReference type="EMBL" id="ATHJ01000033">
    <property type="protein sequence ID" value="EPR44189.1"/>
    <property type="molecule type" value="Genomic_DNA"/>
</dbReference>
<feature type="transmembrane region" description="Helical" evidence="8">
    <location>
        <begin position="41"/>
        <end position="63"/>
    </location>
</feature>
<sequence>MTANHRMPKLHPAVVVLAGFILVITAGMLLLKLPISTRSGVFSWIDALFTATSAVCVTGLAVVDTGGFFTAFGQGVILALIQVGGLGVMTISVTLFQWIGRGVSFRHRMVMQDLFAHTPREDIFSVVKSITLFTFSVELVGAGLLTFHWIREMPFCQALYTAVFHSVSAFCNAGFALFPDSMMRYSDNLLLNGTVCSLIVIGGIGFPVLYDLQCRVKFHRRKRCRLSVQTKTVLLTSFILIVSGALMFAVLEQLPPRGEQSISHRVLTPLFQSVTCRTAGFNTVDIAALKDATLAMMIFLMFFGASPGSCGGGVKTTTLALLTVFTLSRIRKQRRVNLFKKSVPNETLTRSMSLILISIGIIGLVLFMLLVGDSTTGHAVTGTRDPFLAYLFETVSAFGTVGLSMGVTPQLTDWGKGWIILMMIIGRVGVLTFAYIIVGTGTTNGVEYAEENLMIG</sequence>
<evidence type="ECO:0000256" key="5">
    <source>
        <dbReference type="ARBA" id="ARBA00022989"/>
    </source>
</evidence>
<feature type="transmembrane region" description="Helical" evidence="8">
    <location>
        <begin position="233"/>
        <end position="251"/>
    </location>
</feature>
<proteinExistence type="predicted"/>
<dbReference type="PATRIC" id="fig|1121405.3.peg.402"/>
<evidence type="ECO:0000313" key="9">
    <source>
        <dbReference type="EMBL" id="EPR44189.1"/>
    </source>
</evidence>
<keyword evidence="6" id="KW-0406">Ion transport</keyword>
<evidence type="ECO:0000256" key="7">
    <source>
        <dbReference type="ARBA" id="ARBA00023136"/>
    </source>
</evidence>
<dbReference type="PANTHER" id="PTHR32024:SF1">
    <property type="entry name" value="KTR SYSTEM POTASSIUM UPTAKE PROTEIN B"/>
    <property type="match status" value="1"/>
</dbReference>
<dbReference type="GO" id="GO:0008324">
    <property type="term" value="F:monoatomic cation transmembrane transporter activity"/>
    <property type="evidence" value="ECO:0007669"/>
    <property type="project" value="InterPro"/>
</dbReference>